<gene>
    <name evidence="3" type="ORF">F4Y08_15240</name>
</gene>
<organism evidence="3">
    <name type="scientific">Caldilineaceae bacterium SB0662_bin_9</name>
    <dbReference type="NCBI Taxonomy" id="2605258"/>
    <lineage>
        <taxon>Bacteria</taxon>
        <taxon>Bacillati</taxon>
        <taxon>Chloroflexota</taxon>
        <taxon>Caldilineae</taxon>
        <taxon>Caldilineales</taxon>
        <taxon>Caldilineaceae</taxon>
    </lineage>
</organism>
<feature type="domain" description="NADP-dependent oxidoreductase" evidence="2">
    <location>
        <begin position="15"/>
        <end position="308"/>
    </location>
</feature>
<evidence type="ECO:0000256" key="1">
    <source>
        <dbReference type="ARBA" id="ARBA00023002"/>
    </source>
</evidence>
<sequence>MEYTTLGRTGVQVSRLCFGTMSFGDIADADMSGRMFNRCRDIGINFFDCANTYAGGRSEEILGALIKPVRDEIVLTTKVCSPVSDRPNDKGLSRRHILMQVENSLRRLDTDRIDLYFVHHFDPFTPIPEVLRSLDLLVQQGKIRYAGVSNWAAWQIALSLGESARLDLTRFECIQPMYSLLKRQAEVEILPLAQDQDLGVIPYSPMAGGILSGKYRWDERPAESRLAVNTMYQARYGEEHYFDTATKFAALAGELGVSAPALAVAWVGHHPGVTAPIIGARNLEQLNSSLEALDVGMTDEVWQQVASLVPVPPMATDREDDRG</sequence>
<dbReference type="CDD" id="cd19087">
    <property type="entry name" value="AKR_AKR12A1_B1_C1"/>
    <property type="match status" value="1"/>
</dbReference>
<dbReference type="AlphaFoldDB" id="A0A6B1DYD3"/>
<evidence type="ECO:0000313" key="3">
    <source>
        <dbReference type="EMBL" id="MYD91662.1"/>
    </source>
</evidence>
<evidence type="ECO:0000259" key="2">
    <source>
        <dbReference type="Pfam" id="PF00248"/>
    </source>
</evidence>
<dbReference type="InterPro" id="IPR023210">
    <property type="entry name" value="NADP_OxRdtase_dom"/>
</dbReference>
<accession>A0A6B1DYD3</accession>
<proteinExistence type="predicted"/>
<dbReference type="SUPFAM" id="SSF51430">
    <property type="entry name" value="NAD(P)-linked oxidoreductase"/>
    <property type="match status" value="1"/>
</dbReference>
<dbReference type="PANTHER" id="PTHR43364:SF4">
    <property type="entry name" value="NAD(P)-LINKED OXIDOREDUCTASE SUPERFAMILY PROTEIN"/>
    <property type="match status" value="1"/>
</dbReference>
<name>A0A6B1DYD3_9CHLR</name>
<dbReference type="InterPro" id="IPR036812">
    <property type="entry name" value="NAD(P)_OxRdtase_dom_sf"/>
</dbReference>
<dbReference type="EMBL" id="VXPY01000106">
    <property type="protein sequence ID" value="MYD91662.1"/>
    <property type="molecule type" value="Genomic_DNA"/>
</dbReference>
<dbReference type="Pfam" id="PF00248">
    <property type="entry name" value="Aldo_ket_red"/>
    <property type="match status" value="1"/>
</dbReference>
<dbReference type="PANTHER" id="PTHR43364">
    <property type="entry name" value="NADH-SPECIFIC METHYLGLYOXAL REDUCTASE-RELATED"/>
    <property type="match status" value="1"/>
</dbReference>
<comment type="caution">
    <text evidence="3">The sequence shown here is derived from an EMBL/GenBank/DDBJ whole genome shotgun (WGS) entry which is preliminary data.</text>
</comment>
<dbReference type="GO" id="GO:0016491">
    <property type="term" value="F:oxidoreductase activity"/>
    <property type="evidence" value="ECO:0007669"/>
    <property type="project" value="UniProtKB-KW"/>
</dbReference>
<dbReference type="GO" id="GO:0005829">
    <property type="term" value="C:cytosol"/>
    <property type="evidence" value="ECO:0007669"/>
    <property type="project" value="TreeGrafter"/>
</dbReference>
<keyword evidence="1" id="KW-0560">Oxidoreductase</keyword>
<dbReference type="InterPro" id="IPR050523">
    <property type="entry name" value="AKR_Detox_Biosynth"/>
</dbReference>
<dbReference type="FunFam" id="3.20.20.100:FF:000004">
    <property type="entry name" value="Oxidoreductase, aldo/keto reductase"/>
    <property type="match status" value="1"/>
</dbReference>
<dbReference type="Gene3D" id="3.20.20.100">
    <property type="entry name" value="NADP-dependent oxidoreductase domain"/>
    <property type="match status" value="1"/>
</dbReference>
<protein>
    <submittedName>
        <fullName evidence="3">Aldo/keto reductase</fullName>
    </submittedName>
</protein>
<reference evidence="3" key="1">
    <citation type="submission" date="2019-09" db="EMBL/GenBank/DDBJ databases">
        <title>Characterisation of the sponge microbiome using genome-centric metagenomics.</title>
        <authorList>
            <person name="Engelberts J.P."/>
            <person name="Robbins S.J."/>
            <person name="De Goeij J.M."/>
            <person name="Aranda M."/>
            <person name="Bell S.C."/>
            <person name="Webster N.S."/>
        </authorList>
    </citation>
    <scope>NUCLEOTIDE SEQUENCE</scope>
    <source>
        <strain evidence="3">SB0662_bin_9</strain>
    </source>
</reference>